<feature type="domain" description="HTH tetR-type" evidence="5">
    <location>
        <begin position="6"/>
        <end position="66"/>
    </location>
</feature>
<keyword evidence="7" id="KW-1185">Reference proteome</keyword>
<dbReference type="EMBL" id="JBHDLJ010000004">
    <property type="protein sequence ID" value="MFB0834228.1"/>
    <property type="molecule type" value="Genomic_DNA"/>
</dbReference>
<organism evidence="6 7">
    <name type="scientific">Arthrobacter halodurans</name>
    <dbReference type="NCBI Taxonomy" id="516699"/>
    <lineage>
        <taxon>Bacteria</taxon>
        <taxon>Bacillati</taxon>
        <taxon>Actinomycetota</taxon>
        <taxon>Actinomycetes</taxon>
        <taxon>Micrococcales</taxon>
        <taxon>Micrococcaceae</taxon>
        <taxon>Arthrobacter</taxon>
    </lineage>
</organism>
<keyword evidence="2 4" id="KW-0238">DNA-binding</keyword>
<name>A0ABV4UKS9_9MICC</name>
<feature type="DNA-binding region" description="H-T-H motif" evidence="4">
    <location>
        <begin position="29"/>
        <end position="48"/>
    </location>
</feature>
<accession>A0ABV4UKS9</accession>
<dbReference type="PANTHER" id="PTHR47506:SF1">
    <property type="entry name" value="HTH-TYPE TRANSCRIPTIONAL REGULATOR YJDC"/>
    <property type="match status" value="1"/>
</dbReference>
<evidence type="ECO:0000259" key="5">
    <source>
        <dbReference type="PROSITE" id="PS50977"/>
    </source>
</evidence>
<evidence type="ECO:0000313" key="7">
    <source>
        <dbReference type="Proteomes" id="UP001575652"/>
    </source>
</evidence>
<comment type="caution">
    <text evidence="6">The sequence shown here is derived from an EMBL/GenBank/DDBJ whole genome shotgun (WGS) entry which is preliminary data.</text>
</comment>
<evidence type="ECO:0000256" key="1">
    <source>
        <dbReference type="ARBA" id="ARBA00023015"/>
    </source>
</evidence>
<gene>
    <name evidence="6" type="ORF">ACETWP_06470</name>
</gene>
<dbReference type="RefSeq" id="WP_373971400.1">
    <property type="nucleotide sequence ID" value="NZ_JBHDLJ010000004.1"/>
</dbReference>
<dbReference type="InterPro" id="IPR001647">
    <property type="entry name" value="HTH_TetR"/>
</dbReference>
<sequence length="206" mass="21351">MGRTQSFDTATVVGAARDVFWRLGYDATSLGDLERATGLGRSSLYHAFGSKRGLFDAAVENYLDEIVRPRLAGLTGGDASADGDDPAAARAALRSYFAEMSDAVATLGHDDGRAGCLLLISTAGQAGHDAMVRGAVDAYRAELVAAFSAAVRRALPGAATDAVERRARLYTALVVAALTLARVNREEAVATLRLAEDAAGAPVPGP</sequence>
<dbReference type="Gene3D" id="1.10.357.10">
    <property type="entry name" value="Tetracycline Repressor, domain 2"/>
    <property type="match status" value="1"/>
</dbReference>
<evidence type="ECO:0000313" key="6">
    <source>
        <dbReference type="EMBL" id="MFB0834228.1"/>
    </source>
</evidence>
<keyword evidence="3" id="KW-0804">Transcription</keyword>
<dbReference type="SUPFAM" id="SSF46689">
    <property type="entry name" value="Homeodomain-like"/>
    <property type="match status" value="1"/>
</dbReference>
<dbReference type="InterPro" id="IPR009057">
    <property type="entry name" value="Homeodomain-like_sf"/>
</dbReference>
<keyword evidence="1" id="KW-0805">Transcription regulation</keyword>
<dbReference type="PRINTS" id="PR00455">
    <property type="entry name" value="HTHTETR"/>
</dbReference>
<evidence type="ECO:0000256" key="3">
    <source>
        <dbReference type="ARBA" id="ARBA00023163"/>
    </source>
</evidence>
<reference evidence="6 7" key="1">
    <citation type="submission" date="2024-09" db="EMBL/GenBank/DDBJ databases">
        <authorList>
            <person name="Salinas-Garcia M.A."/>
            <person name="Prieme A."/>
        </authorList>
    </citation>
    <scope>NUCLEOTIDE SEQUENCE [LARGE SCALE GENOMIC DNA]</scope>
    <source>
        <strain evidence="6 7">DSM 21081</strain>
    </source>
</reference>
<dbReference type="SUPFAM" id="SSF48498">
    <property type="entry name" value="Tetracyclin repressor-like, C-terminal domain"/>
    <property type="match status" value="1"/>
</dbReference>
<dbReference type="Proteomes" id="UP001575652">
    <property type="component" value="Unassembled WGS sequence"/>
</dbReference>
<dbReference type="Pfam" id="PF00440">
    <property type="entry name" value="TetR_N"/>
    <property type="match status" value="1"/>
</dbReference>
<dbReference type="InterPro" id="IPR036271">
    <property type="entry name" value="Tet_transcr_reg_TetR-rel_C_sf"/>
</dbReference>
<proteinExistence type="predicted"/>
<protein>
    <submittedName>
        <fullName evidence="6">TetR/AcrR family transcriptional regulator</fullName>
    </submittedName>
</protein>
<evidence type="ECO:0000256" key="4">
    <source>
        <dbReference type="PROSITE-ProRule" id="PRU00335"/>
    </source>
</evidence>
<evidence type="ECO:0000256" key="2">
    <source>
        <dbReference type="ARBA" id="ARBA00023125"/>
    </source>
</evidence>
<dbReference type="PANTHER" id="PTHR47506">
    <property type="entry name" value="TRANSCRIPTIONAL REGULATORY PROTEIN"/>
    <property type="match status" value="1"/>
</dbReference>
<dbReference type="PROSITE" id="PS50977">
    <property type="entry name" value="HTH_TETR_2"/>
    <property type="match status" value="1"/>
</dbReference>